<dbReference type="Proteomes" id="UP000269396">
    <property type="component" value="Unassembled WGS sequence"/>
</dbReference>
<keyword evidence="2" id="KW-1185">Reference proteome</keyword>
<evidence type="ECO:0000313" key="1">
    <source>
        <dbReference type="EMBL" id="VDP66046.1"/>
    </source>
</evidence>
<gene>
    <name evidence="1" type="ORF">SMTD_LOCUS14478</name>
</gene>
<evidence type="ECO:0000313" key="2">
    <source>
        <dbReference type="Proteomes" id="UP000269396"/>
    </source>
</evidence>
<reference evidence="1 2" key="1">
    <citation type="submission" date="2018-11" db="EMBL/GenBank/DDBJ databases">
        <authorList>
            <consortium name="Pathogen Informatics"/>
        </authorList>
    </citation>
    <scope>NUCLEOTIDE SEQUENCE [LARGE SCALE GENOMIC DNA]</scope>
    <source>
        <strain>Denwood</strain>
        <strain evidence="2">Zambia</strain>
    </source>
</reference>
<accession>A0A3P8JHQ1</accession>
<proteinExistence type="predicted"/>
<organism evidence="1 2">
    <name type="scientific">Schistosoma mattheei</name>
    <dbReference type="NCBI Taxonomy" id="31246"/>
    <lineage>
        <taxon>Eukaryota</taxon>
        <taxon>Metazoa</taxon>
        <taxon>Spiralia</taxon>
        <taxon>Lophotrochozoa</taxon>
        <taxon>Platyhelminthes</taxon>
        <taxon>Trematoda</taxon>
        <taxon>Digenea</taxon>
        <taxon>Strigeidida</taxon>
        <taxon>Schistosomatoidea</taxon>
        <taxon>Schistosomatidae</taxon>
        <taxon>Schistosoma</taxon>
    </lineage>
</organism>
<name>A0A3P8JHQ1_9TREM</name>
<dbReference type="EMBL" id="UZAL01034683">
    <property type="protein sequence ID" value="VDP66046.1"/>
    <property type="molecule type" value="Genomic_DNA"/>
</dbReference>
<dbReference type="AlphaFoldDB" id="A0A3P8JHQ1"/>
<protein>
    <submittedName>
        <fullName evidence="1">Uncharacterized protein</fullName>
    </submittedName>
</protein>
<sequence length="63" mass="7574">MSSKCCKTLQFFPRALETLNSFFYFLRISKLNTNSKFLSLFNNLFDEWIMSCYLIFNSFMLFA</sequence>